<proteinExistence type="predicted"/>
<name>H8GCJ7_9PSEU</name>
<sequence>MSRTRWEHRNRALHSVPTQRPGPTGRHRSAGRESPLAGLVGVPGPATLARQVVPAGETVLWAASGNRIAHDVTGLDEKGQATAAVWELGRGTTTVPTELDPGPGGQPPDVVVFGDHPGCLAHTTLRHVAPTGVGEWRTWALTSARLLVLDVHRVPVQRRTGSLLRKTIGLGRELVDIVTDRARRYGDNAADVPVTCPPMTVTAAVERSRIGDITVSRRRLCMRTRPCLRVSFVDGSGLDLLLGVDDESVFEWMLCLGLER</sequence>
<accession>H8GCJ7</accession>
<feature type="region of interest" description="Disordered" evidence="1">
    <location>
        <begin position="1"/>
        <end position="39"/>
    </location>
</feature>
<keyword evidence="3" id="KW-1185">Reference proteome</keyword>
<dbReference type="AlphaFoldDB" id="H8GCJ7"/>
<dbReference type="Proteomes" id="UP000004705">
    <property type="component" value="Chromosome"/>
</dbReference>
<dbReference type="HOGENOM" id="CLU_1174757_0_0_11"/>
<organism evidence="2 3">
    <name type="scientific">Saccharomonospora azurea NA-128</name>
    <dbReference type="NCBI Taxonomy" id="882081"/>
    <lineage>
        <taxon>Bacteria</taxon>
        <taxon>Bacillati</taxon>
        <taxon>Actinomycetota</taxon>
        <taxon>Actinomycetes</taxon>
        <taxon>Pseudonocardiales</taxon>
        <taxon>Pseudonocardiaceae</taxon>
        <taxon>Saccharomonospora</taxon>
    </lineage>
</organism>
<evidence type="ECO:0000256" key="1">
    <source>
        <dbReference type="SAM" id="MobiDB-lite"/>
    </source>
</evidence>
<dbReference type="EMBL" id="CM001466">
    <property type="protein sequence ID" value="EHY89805.1"/>
    <property type="molecule type" value="Genomic_DNA"/>
</dbReference>
<feature type="compositionally biased region" description="Basic and acidic residues" evidence="1">
    <location>
        <begin position="1"/>
        <end position="10"/>
    </location>
</feature>
<evidence type="ECO:0000313" key="2">
    <source>
        <dbReference type="EMBL" id="EHY89805.1"/>
    </source>
</evidence>
<dbReference type="RefSeq" id="WP_005442807.1">
    <property type="nucleotide sequence ID" value="NZ_CM001466.1"/>
</dbReference>
<dbReference type="OrthoDB" id="3668204at2"/>
<gene>
    <name evidence="2" type="ORF">SacazDRAFT_02918</name>
</gene>
<protein>
    <submittedName>
        <fullName evidence="2">Uncharacterized protein</fullName>
    </submittedName>
</protein>
<reference evidence="2 3" key="1">
    <citation type="journal article" date="2012" name="Stand. Genomic Sci.">
        <title>Genome sequence of the soil bacterium Saccharomonospora azurea type strain (NA-128(T)).</title>
        <authorList>
            <person name="Klenk H.P."/>
            <person name="Held B."/>
            <person name="Lucas S."/>
            <person name="Lapidus A."/>
            <person name="Copeland A."/>
            <person name="Hammon N."/>
            <person name="Pitluck S."/>
            <person name="Goodwin L.A."/>
            <person name="Han C."/>
            <person name="Tapia R."/>
            <person name="Brambilla E.M."/>
            <person name="Potter G."/>
            <person name="Land M."/>
            <person name="Ivanova N."/>
            <person name="Rohde M."/>
            <person name="Goker M."/>
            <person name="Detter J.C."/>
            <person name="Kyrpides N.C."/>
            <person name="Woyke T."/>
        </authorList>
    </citation>
    <scope>NUCLEOTIDE SEQUENCE [LARGE SCALE GENOMIC DNA]</scope>
    <source>
        <strain evidence="2 3">NA-128</strain>
    </source>
</reference>
<evidence type="ECO:0000313" key="3">
    <source>
        <dbReference type="Proteomes" id="UP000004705"/>
    </source>
</evidence>